<feature type="compositionally biased region" description="Polar residues" evidence="3">
    <location>
        <begin position="442"/>
        <end position="458"/>
    </location>
</feature>
<dbReference type="InterPro" id="IPR001005">
    <property type="entry name" value="SANT/Myb"/>
</dbReference>
<dbReference type="Pfam" id="PF00249">
    <property type="entry name" value="Myb_DNA-binding"/>
    <property type="match status" value="1"/>
</dbReference>
<dbReference type="CDD" id="cd11660">
    <property type="entry name" value="SANT_TRF"/>
    <property type="match status" value="1"/>
</dbReference>
<dbReference type="InterPro" id="IPR017930">
    <property type="entry name" value="Myb_dom"/>
</dbReference>
<evidence type="ECO:0000313" key="7">
    <source>
        <dbReference type="EMBL" id="OTG26860.1"/>
    </source>
</evidence>
<evidence type="ECO:0000259" key="5">
    <source>
        <dbReference type="PROSITE" id="PS51294"/>
    </source>
</evidence>
<dbReference type="OMA" id="DYKHERT"/>
<keyword evidence="2" id="KW-0539">Nucleus</keyword>
<feature type="compositionally biased region" description="Polar residues" evidence="3">
    <location>
        <begin position="292"/>
        <end position="318"/>
    </location>
</feature>
<feature type="region of interest" description="Disordered" evidence="3">
    <location>
        <begin position="174"/>
        <end position="195"/>
    </location>
</feature>
<dbReference type="Gene3D" id="1.10.10.60">
    <property type="entry name" value="Homeodomain-like"/>
    <property type="match status" value="1"/>
</dbReference>
<accession>A0A251UU12</accession>
<evidence type="ECO:0000256" key="3">
    <source>
        <dbReference type="SAM" id="MobiDB-lite"/>
    </source>
</evidence>
<dbReference type="GO" id="GO:0005634">
    <property type="term" value="C:nucleus"/>
    <property type="evidence" value="ECO:0007669"/>
    <property type="project" value="UniProtKB-SubCell"/>
</dbReference>
<proteinExistence type="predicted"/>
<dbReference type="EMBL" id="CM007894">
    <property type="protein sequence ID" value="OTG26860.1"/>
    <property type="molecule type" value="Genomic_DNA"/>
</dbReference>
<dbReference type="PANTHER" id="PTHR47206:SF1">
    <property type="entry name" value="HOMEODOMAIN-LIKE SUPERFAMILY PROTEIN"/>
    <property type="match status" value="1"/>
</dbReference>
<dbReference type="GO" id="GO:0000976">
    <property type="term" value="F:transcription cis-regulatory region binding"/>
    <property type="evidence" value="ECO:0000318"/>
    <property type="project" value="GO_Central"/>
</dbReference>
<dbReference type="SMART" id="SM00717">
    <property type="entry name" value="SANT"/>
    <property type="match status" value="1"/>
</dbReference>
<gene>
    <name evidence="7" type="ORF">HannXRQ_Chr05g0163341</name>
    <name evidence="6" type="ORF">HanXRQr2_Chr05g0237651</name>
</gene>
<keyword evidence="7" id="KW-0238">DNA-binding</keyword>
<reference evidence="6" key="3">
    <citation type="submission" date="2020-06" db="EMBL/GenBank/DDBJ databases">
        <title>Helianthus annuus Genome sequencing and assembly Release 2.</title>
        <authorList>
            <person name="Gouzy J."/>
            <person name="Langlade N."/>
            <person name="Munos S."/>
        </authorList>
    </citation>
    <scope>NUCLEOTIDE SEQUENCE</scope>
    <source>
        <tissue evidence="6">Leaves</tissue>
    </source>
</reference>
<reference evidence="6 8" key="1">
    <citation type="journal article" date="2017" name="Nature">
        <title>The sunflower genome provides insights into oil metabolism, flowering and Asterid evolution.</title>
        <authorList>
            <person name="Badouin H."/>
            <person name="Gouzy J."/>
            <person name="Grassa C.J."/>
            <person name="Murat F."/>
            <person name="Staton S.E."/>
            <person name="Cottret L."/>
            <person name="Lelandais-Briere C."/>
            <person name="Owens G.L."/>
            <person name="Carrere S."/>
            <person name="Mayjonade B."/>
            <person name="Legrand L."/>
            <person name="Gill N."/>
            <person name="Kane N.C."/>
            <person name="Bowers J.E."/>
            <person name="Hubner S."/>
            <person name="Bellec A."/>
            <person name="Berard A."/>
            <person name="Berges H."/>
            <person name="Blanchet N."/>
            <person name="Boniface M.C."/>
            <person name="Brunel D."/>
            <person name="Catrice O."/>
            <person name="Chaidir N."/>
            <person name="Claudel C."/>
            <person name="Donnadieu C."/>
            <person name="Faraut T."/>
            <person name="Fievet G."/>
            <person name="Helmstetter N."/>
            <person name="King M."/>
            <person name="Knapp S.J."/>
            <person name="Lai Z."/>
            <person name="Le Paslier M.C."/>
            <person name="Lippi Y."/>
            <person name="Lorenzon L."/>
            <person name="Mandel J.R."/>
            <person name="Marage G."/>
            <person name="Marchand G."/>
            <person name="Marquand E."/>
            <person name="Bret-Mestries E."/>
            <person name="Morien E."/>
            <person name="Nambeesan S."/>
            <person name="Nguyen T."/>
            <person name="Pegot-Espagnet P."/>
            <person name="Pouilly N."/>
            <person name="Raftis F."/>
            <person name="Sallet E."/>
            <person name="Schiex T."/>
            <person name="Thomas J."/>
            <person name="Vandecasteele C."/>
            <person name="Vares D."/>
            <person name="Vear F."/>
            <person name="Vautrin S."/>
            <person name="Crespi M."/>
            <person name="Mangin B."/>
            <person name="Burke J.M."/>
            <person name="Salse J."/>
            <person name="Munos S."/>
            <person name="Vincourt P."/>
            <person name="Rieseberg L.H."/>
            <person name="Langlade N.B."/>
        </authorList>
    </citation>
    <scope>NUCLEOTIDE SEQUENCE [LARGE SCALE GENOMIC DNA]</scope>
    <source>
        <strain evidence="8">cv. SF193</strain>
        <tissue evidence="6">Leaves</tissue>
    </source>
</reference>
<protein>
    <submittedName>
        <fullName evidence="7">Putative homeodomain-like protein</fullName>
    </submittedName>
    <submittedName>
        <fullName evidence="6">Transcription factor MYB-related family</fullName>
    </submittedName>
</protein>
<dbReference type="STRING" id="4232.A0A251UU12"/>
<dbReference type="AlphaFoldDB" id="A0A251UU12"/>
<evidence type="ECO:0000256" key="2">
    <source>
        <dbReference type="ARBA" id="ARBA00023242"/>
    </source>
</evidence>
<dbReference type="PROSITE" id="PS50090">
    <property type="entry name" value="MYB_LIKE"/>
    <property type="match status" value="1"/>
</dbReference>
<feature type="region of interest" description="Disordered" evidence="3">
    <location>
        <begin position="287"/>
        <end position="337"/>
    </location>
</feature>
<dbReference type="EMBL" id="MNCJ02000320">
    <property type="protein sequence ID" value="KAF5807798.1"/>
    <property type="molecule type" value="Genomic_DNA"/>
</dbReference>
<dbReference type="SUPFAM" id="SSF46689">
    <property type="entry name" value="Homeodomain-like"/>
    <property type="match status" value="1"/>
</dbReference>
<evidence type="ECO:0000256" key="1">
    <source>
        <dbReference type="ARBA" id="ARBA00004123"/>
    </source>
</evidence>
<dbReference type="InterPro" id="IPR009057">
    <property type="entry name" value="Homeodomain-like_sf"/>
</dbReference>
<organism evidence="7 8">
    <name type="scientific">Helianthus annuus</name>
    <name type="common">Common sunflower</name>
    <dbReference type="NCBI Taxonomy" id="4232"/>
    <lineage>
        <taxon>Eukaryota</taxon>
        <taxon>Viridiplantae</taxon>
        <taxon>Streptophyta</taxon>
        <taxon>Embryophyta</taxon>
        <taxon>Tracheophyta</taxon>
        <taxon>Spermatophyta</taxon>
        <taxon>Magnoliopsida</taxon>
        <taxon>eudicotyledons</taxon>
        <taxon>Gunneridae</taxon>
        <taxon>Pentapetalae</taxon>
        <taxon>asterids</taxon>
        <taxon>campanulids</taxon>
        <taxon>Asterales</taxon>
        <taxon>Asteraceae</taxon>
        <taxon>Asteroideae</taxon>
        <taxon>Heliantheae alliance</taxon>
        <taxon>Heliantheae</taxon>
        <taxon>Helianthus</taxon>
    </lineage>
</organism>
<sequence>MQKQGASITEQHLSLTLQRYSPTTILTLLHEVAQVQDVKIDWNALIKHTKTGITNPREYQILWRHLAYCDPLLETLEKDTQPVDDDSDLECEREAFPTVSNEASAEAAACVKVLMASSSPNDIERGSVIEAPLTINIPRTKHPLENPQVANSVSGVSISVPVFVPTQLLPTVPSAEGLDNANGGTNNINLPPRRKRKPWSAAEDRELFAAVQKYGEGNWTHIVKSDFKGDRTASQLSQRWNIIKKRQNHPLMKTGSHLSEAQLAARRALNMALDKPGLDIPKPASSLGRTCPGNTSVQPTVADPPSTTLAQNYDSTLTGPKRQFPRPQPFPNRPLASGSDAVKAAAVAAGARIATQSAAAAILKQQLKSAIHIKTTRSPPAPGAHMGPDYFRAPCSRVSPNTPKVGPVVPLNQSEVKPWCSANSPELEPIQEDQVAVSSNLVANLGSKDQCQDTNPPNMNLEPEGR</sequence>
<dbReference type="OrthoDB" id="608866at2759"/>
<keyword evidence="8" id="KW-1185">Reference proteome</keyword>
<dbReference type="Proteomes" id="UP000215914">
    <property type="component" value="Chromosome 5"/>
</dbReference>
<dbReference type="PROSITE" id="PS51294">
    <property type="entry name" value="HTH_MYB"/>
    <property type="match status" value="1"/>
</dbReference>
<dbReference type="FunCoup" id="A0A251UU12">
    <property type="interactions" value="504"/>
</dbReference>
<keyword evidence="7" id="KW-0371">Homeobox</keyword>
<comment type="subcellular location">
    <subcellularLocation>
        <location evidence="1">Nucleus</location>
    </subcellularLocation>
</comment>
<evidence type="ECO:0000313" key="6">
    <source>
        <dbReference type="EMBL" id="KAF5807798.1"/>
    </source>
</evidence>
<evidence type="ECO:0000259" key="4">
    <source>
        <dbReference type="PROSITE" id="PS50090"/>
    </source>
</evidence>
<dbReference type="InParanoid" id="A0A251UU12"/>
<dbReference type="Gramene" id="mRNA:HanXRQr2_Chr05g0237651">
    <property type="protein sequence ID" value="mRNA:HanXRQr2_Chr05g0237651"/>
    <property type="gene ID" value="HanXRQr2_Chr05g0237651"/>
</dbReference>
<reference evidence="7" key="2">
    <citation type="submission" date="2017-02" db="EMBL/GenBank/DDBJ databases">
        <title>Sunflower complete genome.</title>
        <authorList>
            <person name="Langlade N."/>
            <person name="Munos S."/>
        </authorList>
    </citation>
    <scope>NUCLEOTIDE SEQUENCE [LARGE SCALE GENOMIC DNA]</scope>
    <source>
        <tissue evidence="7">Leaves</tissue>
    </source>
</reference>
<feature type="domain" description="HTH myb-type" evidence="5">
    <location>
        <begin position="192"/>
        <end position="248"/>
    </location>
</feature>
<dbReference type="PANTHER" id="PTHR47206">
    <property type="entry name" value="HOMEODOMAIN-LIKE SUPERFAMILY PROTEIN"/>
    <property type="match status" value="1"/>
</dbReference>
<name>A0A251UU12_HELAN</name>
<evidence type="ECO:0000313" key="8">
    <source>
        <dbReference type="Proteomes" id="UP000215914"/>
    </source>
</evidence>
<feature type="domain" description="Myb-like" evidence="4">
    <location>
        <begin position="191"/>
        <end position="244"/>
    </location>
</feature>
<feature type="region of interest" description="Disordered" evidence="3">
    <location>
        <begin position="442"/>
        <end position="466"/>
    </location>
</feature>